<name>A0A517T480_9PLAN</name>
<gene>
    <name evidence="2" type="ORF">V22_04010</name>
</gene>
<dbReference type="RefSeq" id="WP_145259300.1">
    <property type="nucleotide sequence ID" value="NZ_CP036316.1"/>
</dbReference>
<feature type="transmembrane region" description="Helical" evidence="1">
    <location>
        <begin position="7"/>
        <end position="28"/>
    </location>
</feature>
<evidence type="ECO:0000313" key="3">
    <source>
        <dbReference type="Proteomes" id="UP000319976"/>
    </source>
</evidence>
<keyword evidence="1" id="KW-0812">Transmembrane</keyword>
<reference evidence="2 3" key="1">
    <citation type="submission" date="2019-02" db="EMBL/GenBank/DDBJ databases">
        <title>Deep-cultivation of Planctomycetes and their phenomic and genomic characterization uncovers novel biology.</title>
        <authorList>
            <person name="Wiegand S."/>
            <person name="Jogler M."/>
            <person name="Boedeker C."/>
            <person name="Pinto D."/>
            <person name="Vollmers J."/>
            <person name="Rivas-Marin E."/>
            <person name="Kohn T."/>
            <person name="Peeters S.H."/>
            <person name="Heuer A."/>
            <person name="Rast P."/>
            <person name="Oberbeckmann S."/>
            <person name="Bunk B."/>
            <person name="Jeske O."/>
            <person name="Meyerdierks A."/>
            <person name="Storesund J.E."/>
            <person name="Kallscheuer N."/>
            <person name="Luecker S."/>
            <person name="Lage O.M."/>
            <person name="Pohl T."/>
            <person name="Merkel B.J."/>
            <person name="Hornburger P."/>
            <person name="Mueller R.-W."/>
            <person name="Bruemmer F."/>
            <person name="Labrenz M."/>
            <person name="Spormann A.M."/>
            <person name="Op den Camp H."/>
            <person name="Overmann J."/>
            <person name="Amann R."/>
            <person name="Jetten M.S.M."/>
            <person name="Mascher T."/>
            <person name="Medema M.H."/>
            <person name="Devos D.P."/>
            <person name="Kaster A.-K."/>
            <person name="Ovreas L."/>
            <person name="Rohde M."/>
            <person name="Galperin M.Y."/>
            <person name="Jogler C."/>
        </authorList>
    </citation>
    <scope>NUCLEOTIDE SEQUENCE [LARGE SCALE GENOMIC DNA]</scope>
    <source>
        <strain evidence="2 3">V22</strain>
    </source>
</reference>
<dbReference type="KEGG" id="chya:V22_04010"/>
<dbReference type="Proteomes" id="UP000319976">
    <property type="component" value="Chromosome"/>
</dbReference>
<protein>
    <submittedName>
        <fullName evidence="2">Uncharacterized protein</fullName>
    </submittedName>
</protein>
<evidence type="ECO:0000256" key="1">
    <source>
        <dbReference type="SAM" id="Phobius"/>
    </source>
</evidence>
<keyword evidence="1" id="KW-0472">Membrane</keyword>
<dbReference type="AlphaFoldDB" id="A0A517T480"/>
<organism evidence="2 3">
    <name type="scientific">Calycomorphotria hydatis</name>
    <dbReference type="NCBI Taxonomy" id="2528027"/>
    <lineage>
        <taxon>Bacteria</taxon>
        <taxon>Pseudomonadati</taxon>
        <taxon>Planctomycetota</taxon>
        <taxon>Planctomycetia</taxon>
        <taxon>Planctomycetales</taxon>
        <taxon>Planctomycetaceae</taxon>
        <taxon>Calycomorphotria</taxon>
    </lineage>
</organism>
<accession>A0A517T480</accession>
<proteinExistence type="predicted"/>
<keyword evidence="3" id="KW-1185">Reference proteome</keyword>
<dbReference type="EMBL" id="CP036316">
    <property type="protein sequence ID" value="QDT63183.1"/>
    <property type="molecule type" value="Genomic_DNA"/>
</dbReference>
<sequence>MNRHDRIVRATLIGAGLGLLLGFINTTFEGYGERTAILYWRDWILGGGALGLLCGITAVVRDPQPKSTKPSEQEEVEAEDS</sequence>
<keyword evidence="1" id="KW-1133">Transmembrane helix</keyword>
<feature type="transmembrane region" description="Helical" evidence="1">
    <location>
        <begin position="40"/>
        <end position="60"/>
    </location>
</feature>
<evidence type="ECO:0000313" key="2">
    <source>
        <dbReference type="EMBL" id="QDT63183.1"/>
    </source>
</evidence>